<evidence type="ECO:0000256" key="5">
    <source>
        <dbReference type="ARBA" id="ARBA00023014"/>
    </source>
</evidence>
<keyword evidence="2" id="KW-0949">S-adenosyl-L-methionine</keyword>
<dbReference type="NCBIfam" id="TIGR04085">
    <property type="entry name" value="rSAM_more_4Fe4S"/>
    <property type="match status" value="1"/>
</dbReference>
<dbReference type="SFLD" id="SFLDF00289">
    <property type="entry name" value="anaerobic_Cys-type_sulfatase-m"/>
    <property type="match status" value="1"/>
</dbReference>
<dbReference type="Pfam" id="PF04055">
    <property type="entry name" value="Radical_SAM"/>
    <property type="match status" value="1"/>
</dbReference>
<dbReference type="GO" id="GO:0051536">
    <property type="term" value="F:iron-sulfur cluster binding"/>
    <property type="evidence" value="ECO:0007669"/>
    <property type="project" value="UniProtKB-KW"/>
</dbReference>
<evidence type="ECO:0000256" key="6">
    <source>
        <dbReference type="ARBA" id="ARBA00023601"/>
    </source>
</evidence>
<comment type="similarity">
    <text evidence="6">Belongs to the radical SAM superfamily. Anaerobic sulfatase-maturating enzyme family.</text>
</comment>
<dbReference type="SFLD" id="SFLDG01384">
    <property type="entry name" value="thioether_bond_formation_requi"/>
    <property type="match status" value="1"/>
</dbReference>
<gene>
    <name evidence="8" type="ORF">Aargi30884_19630</name>
</gene>
<dbReference type="SFLD" id="SFLDG01072">
    <property type="entry name" value="dehydrogenase_like"/>
    <property type="match status" value="1"/>
</dbReference>
<evidence type="ECO:0000313" key="8">
    <source>
        <dbReference type="EMBL" id="BBK23060.1"/>
    </source>
</evidence>
<evidence type="ECO:0000256" key="2">
    <source>
        <dbReference type="ARBA" id="ARBA00022691"/>
    </source>
</evidence>
<dbReference type="SFLD" id="SFLDG01386">
    <property type="entry name" value="main_SPASM_domain-containing"/>
    <property type="match status" value="1"/>
</dbReference>
<protein>
    <submittedName>
        <fullName evidence="8">Radical SAM/SPASM domain-containing protein</fullName>
    </submittedName>
</protein>
<dbReference type="PANTHER" id="PTHR43273">
    <property type="entry name" value="ANAEROBIC SULFATASE-MATURATING ENZYME HOMOLOG ASLB-RELATED"/>
    <property type="match status" value="1"/>
</dbReference>
<dbReference type="EMBL" id="AP019695">
    <property type="protein sequence ID" value="BBK23060.1"/>
    <property type="molecule type" value="Genomic_DNA"/>
</dbReference>
<dbReference type="PROSITE" id="PS51918">
    <property type="entry name" value="RADICAL_SAM"/>
    <property type="match status" value="1"/>
</dbReference>
<dbReference type="SFLD" id="SFLDS00029">
    <property type="entry name" value="Radical_SAM"/>
    <property type="match status" value="1"/>
</dbReference>
<evidence type="ECO:0000259" key="7">
    <source>
        <dbReference type="PROSITE" id="PS51918"/>
    </source>
</evidence>
<dbReference type="KEGG" id="aarg:Aargi30884_19630"/>
<organism evidence="8 9">
    <name type="scientific">Amedibacterium intestinale</name>
    <dbReference type="NCBI Taxonomy" id="2583452"/>
    <lineage>
        <taxon>Bacteria</taxon>
        <taxon>Bacillati</taxon>
        <taxon>Bacillota</taxon>
        <taxon>Erysipelotrichia</taxon>
        <taxon>Erysipelotrichales</taxon>
        <taxon>Erysipelotrichaceae</taxon>
        <taxon>Amedibacterium</taxon>
    </lineage>
</organism>
<dbReference type="GO" id="GO:0046872">
    <property type="term" value="F:metal ion binding"/>
    <property type="evidence" value="ECO:0007669"/>
    <property type="project" value="UniProtKB-KW"/>
</dbReference>
<proteinExistence type="inferred from homology"/>
<sequence>MKYISFLIKPASSLCNMRCRYCFYYDVAEHREVSAYGIMEENTMHALIDKALGLGEDAHITFAFQGGEPTMAGLSYFTSFCEYAEKHKTKQNIQYALQTNGTRIDELWCALFKKYNFLIGVSLDGYKEIHDYFRMDPSLKGTFSHVFKTIQLLRQYEIPFNILTVLTSQLSKHPEKLFRFYKQNQLSYVQLIPCLPGLDESENKNSLHPKEFASFYKAFFRLWLAEYKKGNYISITLFDNIIPMFKGIRPQQCGMLGYCTPQFVIESNGDVYPCDFYVLDAYRCGNIKEDSLIKLVKTDAMQKFLKEERRECTECRNCPFVNICHKNCKRLNITYYTKDYCGYKDFLMYAKDEMMMISNSL</sequence>
<dbReference type="InterPro" id="IPR023885">
    <property type="entry name" value="4Fe4S-binding_SPASM_dom"/>
</dbReference>
<keyword evidence="4" id="KW-0408">Iron</keyword>
<dbReference type="InterPro" id="IPR058240">
    <property type="entry name" value="rSAM_sf"/>
</dbReference>
<name>A0A6N4TJ68_9FIRM</name>
<reference evidence="9" key="1">
    <citation type="submission" date="2019-05" db="EMBL/GenBank/DDBJ databases">
        <title>Complete genome sequencing of Absiella argi strain JCM 30884.</title>
        <authorList>
            <person name="Sakamoto M."/>
            <person name="Murakami T."/>
            <person name="Mori H."/>
        </authorList>
    </citation>
    <scope>NUCLEOTIDE SEQUENCE [LARGE SCALE GENOMIC DNA]</scope>
    <source>
        <strain evidence="9">JCM 30884</strain>
    </source>
</reference>
<dbReference type="SUPFAM" id="SSF102114">
    <property type="entry name" value="Radical SAM enzymes"/>
    <property type="match status" value="1"/>
</dbReference>
<feature type="domain" description="Radical SAM core" evidence="7">
    <location>
        <begin position="1"/>
        <end position="234"/>
    </location>
</feature>
<evidence type="ECO:0000256" key="1">
    <source>
        <dbReference type="ARBA" id="ARBA00001966"/>
    </source>
</evidence>
<dbReference type="Pfam" id="PF13186">
    <property type="entry name" value="SPASM"/>
    <property type="match status" value="1"/>
</dbReference>
<evidence type="ECO:0000256" key="4">
    <source>
        <dbReference type="ARBA" id="ARBA00023004"/>
    </source>
</evidence>
<dbReference type="Proteomes" id="UP000464754">
    <property type="component" value="Chromosome"/>
</dbReference>
<dbReference type="Gene3D" id="3.20.20.70">
    <property type="entry name" value="Aldolase class I"/>
    <property type="match status" value="1"/>
</dbReference>
<dbReference type="GO" id="GO:0016491">
    <property type="term" value="F:oxidoreductase activity"/>
    <property type="evidence" value="ECO:0007669"/>
    <property type="project" value="InterPro"/>
</dbReference>
<evidence type="ECO:0000313" key="9">
    <source>
        <dbReference type="Proteomes" id="UP000464754"/>
    </source>
</evidence>
<dbReference type="CDD" id="cd01335">
    <property type="entry name" value="Radical_SAM"/>
    <property type="match status" value="1"/>
</dbReference>
<keyword evidence="9" id="KW-1185">Reference proteome</keyword>
<dbReference type="SFLD" id="SFLDG01067">
    <property type="entry name" value="SPASM/twitch_domain_containing"/>
    <property type="match status" value="1"/>
</dbReference>
<dbReference type="PANTHER" id="PTHR43273:SF3">
    <property type="entry name" value="ANAEROBIC SULFATASE-MATURATING ENZYME HOMOLOG ASLB-RELATED"/>
    <property type="match status" value="1"/>
</dbReference>
<dbReference type="InterPro" id="IPR023867">
    <property type="entry name" value="Sulphatase_maturase_rSAM"/>
</dbReference>
<keyword evidence="3" id="KW-0479">Metal-binding</keyword>
<dbReference type="InterPro" id="IPR034485">
    <property type="entry name" value="Anaerobic_Cys-type_sulfatase-m"/>
</dbReference>
<dbReference type="InterPro" id="IPR007197">
    <property type="entry name" value="rSAM"/>
</dbReference>
<evidence type="ECO:0000256" key="3">
    <source>
        <dbReference type="ARBA" id="ARBA00022723"/>
    </source>
</evidence>
<dbReference type="AlphaFoldDB" id="A0A6N4TJ68"/>
<comment type="cofactor">
    <cofactor evidence="1">
        <name>[4Fe-4S] cluster</name>
        <dbReference type="ChEBI" id="CHEBI:49883"/>
    </cofactor>
</comment>
<dbReference type="RefSeq" id="WP_163052165.1">
    <property type="nucleotide sequence ID" value="NZ_AP019695.1"/>
</dbReference>
<keyword evidence="5" id="KW-0411">Iron-sulfur</keyword>
<dbReference type="InterPro" id="IPR013785">
    <property type="entry name" value="Aldolase_TIM"/>
</dbReference>
<accession>A0A6N4TJ68</accession>